<dbReference type="Pfam" id="PF09186">
    <property type="entry name" value="DUF1949"/>
    <property type="match status" value="1"/>
</dbReference>
<dbReference type="InterPro" id="IPR001498">
    <property type="entry name" value="Impact_N"/>
</dbReference>
<dbReference type="InterPro" id="IPR023582">
    <property type="entry name" value="Impact"/>
</dbReference>
<dbReference type="InterPro" id="IPR015796">
    <property type="entry name" value="Impact_YigZ-like"/>
</dbReference>
<evidence type="ECO:0000313" key="4">
    <source>
        <dbReference type="EMBL" id="SHO48089.1"/>
    </source>
</evidence>
<dbReference type="Pfam" id="PF01205">
    <property type="entry name" value="Impact_N"/>
    <property type="match status" value="1"/>
</dbReference>
<sequence>MSYLIPAEPISIEQQVKRSLFRCSIAHCPDRGAAEIFIRRIALQHKDANHNCWAMIAGPPDEPQGYGMSDDGEPRGCAGKPMFTVLQHSGIGEIAVVVSRWFGGIKLGTGGMARAYSSSVQLGLTALTTILKIHYSCLTLTLPYEYLQTVEYLLRQIEGKIIEQDYSEQIRLELEVPTERLNNFVQEIEEKSQGQIHYFRP</sequence>
<accession>A0A1M7Y669</accession>
<dbReference type="OrthoDB" id="9813771at2"/>
<dbReference type="NCBIfam" id="TIGR00257">
    <property type="entry name" value="IMPACT_YIGZ"/>
    <property type="match status" value="1"/>
</dbReference>
<dbReference type="PANTHER" id="PTHR16301">
    <property type="entry name" value="IMPACT-RELATED"/>
    <property type="match status" value="1"/>
</dbReference>
<dbReference type="AlphaFoldDB" id="A0A1M7Y669"/>
<dbReference type="Proteomes" id="UP000184603">
    <property type="component" value="Unassembled WGS sequence"/>
</dbReference>
<gene>
    <name evidence="4" type="ORF">SAMN02745220_02120</name>
</gene>
<dbReference type="PANTHER" id="PTHR16301:SF20">
    <property type="entry name" value="IMPACT FAMILY MEMBER YIGZ"/>
    <property type="match status" value="1"/>
</dbReference>
<evidence type="ECO:0000259" key="2">
    <source>
        <dbReference type="Pfam" id="PF01205"/>
    </source>
</evidence>
<evidence type="ECO:0000259" key="3">
    <source>
        <dbReference type="Pfam" id="PF09186"/>
    </source>
</evidence>
<feature type="domain" description="UPF0029" evidence="3">
    <location>
        <begin position="140"/>
        <end position="195"/>
    </location>
</feature>
<dbReference type="InterPro" id="IPR035647">
    <property type="entry name" value="EFG_III/V"/>
</dbReference>
<evidence type="ECO:0000256" key="1">
    <source>
        <dbReference type="ARBA" id="ARBA00007665"/>
    </source>
</evidence>
<keyword evidence="5" id="KW-1185">Reference proteome</keyword>
<comment type="similarity">
    <text evidence="1">Belongs to the IMPACT family.</text>
</comment>
<dbReference type="GO" id="GO:0006446">
    <property type="term" value="P:regulation of translational initiation"/>
    <property type="evidence" value="ECO:0007669"/>
    <property type="project" value="TreeGrafter"/>
</dbReference>
<protein>
    <submittedName>
        <fullName evidence="4">Uncharacterized protein, YigZ family</fullName>
    </submittedName>
</protein>
<dbReference type="InterPro" id="IPR036956">
    <property type="entry name" value="Impact_N_sf"/>
</dbReference>
<dbReference type="EMBL" id="FRFE01000009">
    <property type="protein sequence ID" value="SHO48089.1"/>
    <property type="molecule type" value="Genomic_DNA"/>
</dbReference>
<organism evidence="4 5">
    <name type="scientific">Desulfopila aestuarii DSM 18488</name>
    <dbReference type="NCBI Taxonomy" id="1121416"/>
    <lineage>
        <taxon>Bacteria</taxon>
        <taxon>Pseudomonadati</taxon>
        <taxon>Thermodesulfobacteriota</taxon>
        <taxon>Desulfobulbia</taxon>
        <taxon>Desulfobulbales</taxon>
        <taxon>Desulfocapsaceae</taxon>
        <taxon>Desulfopila</taxon>
    </lineage>
</organism>
<dbReference type="InterPro" id="IPR020568">
    <property type="entry name" value="Ribosomal_Su5_D2-typ_SF"/>
</dbReference>
<name>A0A1M7Y669_9BACT</name>
<dbReference type="InterPro" id="IPR015269">
    <property type="entry name" value="UPF0029_Impact_C"/>
</dbReference>
<dbReference type="GO" id="GO:0005737">
    <property type="term" value="C:cytoplasm"/>
    <property type="evidence" value="ECO:0007669"/>
    <property type="project" value="TreeGrafter"/>
</dbReference>
<dbReference type="SUPFAM" id="SSF54980">
    <property type="entry name" value="EF-G C-terminal domain-like"/>
    <property type="match status" value="1"/>
</dbReference>
<proteinExistence type="inferred from homology"/>
<dbReference type="Gene3D" id="3.30.70.240">
    <property type="match status" value="1"/>
</dbReference>
<reference evidence="4 5" key="1">
    <citation type="submission" date="2016-12" db="EMBL/GenBank/DDBJ databases">
        <authorList>
            <person name="Song W.-J."/>
            <person name="Kurnit D.M."/>
        </authorList>
    </citation>
    <scope>NUCLEOTIDE SEQUENCE [LARGE SCALE GENOMIC DNA]</scope>
    <source>
        <strain evidence="4 5">DSM 18488</strain>
    </source>
</reference>
<evidence type="ECO:0000313" key="5">
    <source>
        <dbReference type="Proteomes" id="UP000184603"/>
    </source>
</evidence>
<dbReference type="SUPFAM" id="SSF54211">
    <property type="entry name" value="Ribosomal protein S5 domain 2-like"/>
    <property type="match status" value="1"/>
</dbReference>
<feature type="domain" description="Impact N-terminal" evidence="2">
    <location>
        <begin position="17"/>
        <end position="121"/>
    </location>
</feature>
<dbReference type="RefSeq" id="WP_073613426.1">
    <property type="nucleotide sequence ID" value="NZ_FRFE01000009.1"/>
</dbReference>
<dbReference type="Gene3D" id="3.30.230.30">
    <property type="entry name" value="Impact, N-terminal domain"/>
    <property type="match status" value="1"/>
</dbReference>
<dbReference type="STRING" id="1121416.SAMN02745220_02120"/>